<dbReference type="Gene3D" id="2.60.40.1610">
    <property type="entry name" value="Domain of unknown function DUF1254"/>
    <property type="match status" value="1"/>
</dbReference>
<keyword evidence="1" id="KW-0732">Signal</keyword>
<feature type="signal peptide" evidence="1">
    <location>
        <begin position="1"/>
        <end position="25"/>
    </location>
</feature>
<dbReference type="EMBL" id="JBHTMY010000001">
    <property type="protein sequence ID" value="MFD1314272.1"/>
    <property type="molecule type" value="Genomic_DNA"/>
</dbReference>
<accession>A0ABW3XZ72</accession>
<dbReference type="InterPro" id="IPR010679">
    <property type="entry name" value="DUF1254"/>
</dbReference>
<protein>
    <submittedName>
        <fullName evidence="4">DUF1254 domain-containing protein</fullName>
    </submittedName>
</protein>
<dbReference type="InterPro" id="IPR037050">
    <property type="entry name" value="DUF1254_sf"/>
</dbReference>
<evidence type="ECO:0000259" key="3">
    <source>
        <dbReference type="Pfam" id="PF06863"/>
    </source>
</evidence>
<comment type="caution">
    <text evidence="4">The sequence shown here is derived from an EMBL/GenBank/DDBJ whole genome shotgun (WGS) entry which is preliminary data.</text>
</comment>
<dbReference type="PANTHER" id="PTHR36509:SF2">
    <property type="entry name" value="BLL3101 PROTEIN"/>
    <property type="match status" value="1"/>
</dbReference>
<dbReference type="PROSITE" id="PS51257">
    <property type="entry name" value="PROKAR_LIPOPROTEIN"/>
    <property type="match status" value="1"/>
</dbReference>
<dbReference type="PANTHER" id="PTHR36509">
    <property type="entry name" value="BLL3101 PROTEIN"/>
    <property type="match status" value="1"/>
</dbReference>
<keyword evidence="5" id="KW-1185">Reference proteome</keyword>
<name>A0ABW3XZ72_9FLAO</name>
<evidence type="ECO:0000313" key="4">
    <source>
        <dbReference type="EMBL" id="MFD1314272.1"/>
    </source>
</evidence>
<feature type="chain" id="PRO_5045261272" evidence="1">
    <location>
        <begin position="26"/>
        <end position="476"/>
    </location>
</feature>
<organism evidence="4 5">
    <name type="scientific">Namhaeicola litoreus</name>
    <dbReference type="NCBI Taxonomy" id="1052145"/>
    <lineage>
        <taxon>Bacteria</taxon>
        <taxon>Pseudomonadati</taxon>
        <taxon>Bacteroidota</taxon>
        <taxon>Flavobacteriia</taxon>
        <taxon>Flavobacteriales</taxon>
        <taxon>Flavobacteriaceae</taxon>
        <taxon>Namhaeicola</taxon>
    </lineage>
</organism>
<feature type="domain" description="DUF1214" evidence="2">
    <location>
        <begin position="348"/>
        <end position="459"/>
    </location>
</feature>
<dbReference type="Proteomes" id="UP001597201">
    <property type="component" value="Unassembled WGS sequence"/>
</dbReference>
<dbReference type="Pfam" id="PF06742">
    <property type="entry name" value="DUF1214"/>
    <property type="match status" value="1"/>
</dbReference>
<dbReference type="InterPro" id="IPR010621">
    <property type="entry name" value="DUF1214"/>
</dbReference>
<dbReference type="Pfam" id="PF06863">
    <property type="entry name" value="DUF1254"/>
    <property type="match status" value="1"/>
</dbReference>
<evidence type="ECO:0000313" key="5">
    <source>
        <dbReference type="Proteomes" id="UP001597201"/>
    </source>
</evidence>
<proteinExistence type="predicted"/>
<sequence>MKPKTMLLMVALAVLSLAACKQNQAKKTDDSLTNLPLDSIKAITKDAYIYAYPMIDMYRIQYAYSIDTSNAEYKAPWNQLKNMPKVFTPDDKAVQTPNSDTPYSMVGLDLRTEPMVLTIPKIEGNRYFSVQLINSYTNNFDYIGSRTTGNEGGVFMVAGPNWKGETPNGVTKVFPSETELVLAVYRTQLFDPSDLDKVIEIQKNYVVQPLSSYLGEAAPAAAKEINFIQPLSQEEQKVSLEVFNILNFLLQFCPTDPSEKELMNRFAKIGIGAGKTMDFNALSPEVKKAMEEGIHDAWSVDFAQFMKKVETGEIMSGKLFGTREYLKNNYLYRMGGAVLGIFGNSEHEAIYPMYSTDKNGQPLDGTSNNYTLHFAANELPPVNAFWSLTMYELPSSLLVSNPINRYLLNSPMLPDFKYDKDGGLTFYIQNASPGKDKESNWLPAPKGPFRVVLRLYWPKDAAIDGTWKNPPIKLVK</sequence>
<reference evidence="5" key="1">
    <citation type="journal article" date="2019" name="Int. J. Syst. Evol. Microbiol.">
        <title>The Global Catalogue of Microorganisms (GCM) 10K type strain sequencing project: providing services to taxonomists for standard genome sequencing and annotation.</title>
        <authorList>
            <consortium name="The Broad Institute Genomics Platform"/>
            <consortium name="The Broad Institute Genome Sequencing Center for Infectious Disease"/>
            <person name="Wu L."/>
            <person name="Ma J."/>
        </authorList>
    </citation>
    <scope>NUCLEOTIDE SEQUENCE [LARGE SCALE GENOMIC DNA]</scope>
    <source>
        <strain evidence="5">CCUG 61485</strain>
    </source>
</reference>
<dbReference type="SUPFAM" id="SSF160935">
    <property type="entry name" value="VPA0735-like"/>
    <property type="match status" value="1"/>
</dbReference>
<dbReference type="InterPro" id="IPR037049">
    <property type="entry name" value="DUF1214_C_sf"/>
</dbReference>
<dbReference type="RefSeq" id="WP_377175717.1">
    <property type="nucleotide sequence ID" value="NZ_JBHTMY010000001.1"/>
</dbReference>
<evidence type="ECO:0000256" key="1">
    <source>
        <dbReference type="SAM" id="SignalP"/>
    </source>
</evidence>
<gene>
    <name evidence="4" type="ORF">ACFQ39_01480</name>
</gene>
<dbReference type="Gene3D" id="2.60.120.600">
    <property type="entry name" value="Domain of unknown function DUF1214, C-terminal domain"/>
    <property type="match status" value="1"/>
</dbReference>
<evidence type="ECO:0000259" key="2">
    <source>
        <dbReference type="Pfam" id="PF06742"/>
    </source>
</evidence>
<feature type="domain" description="DUF1254" evidence="3">
    <location>
        <begin position="78"/>
        <end position="209"/>
    </location>
</feature>